<feature type="compositionally biased region" description="Basic and acidic residues" evidence="1">
    <location>
        <begin position="172"/>
        <end position="181"/>
    </location>
</feature>
<evidence type="ECO:0000256" key="1">
    <source>
        <dbReference type="SAM" id="MobiDB-lite"/>
    </source>
</evidence>
<reference evidence="2 3" key="1">
    <citation type="submission" date="2020-08" db="EMBL/GenBank/DDBJ databases">
        <authorList>
            <person name="Newling K."/>
            <person name="Davey J."/>
            <person name="Forrester S."/>
        </authorList>
    </citation>
    <scope>NUCLEOTIDE SEQUENCE [LARGE SCALE GENOMIC DNA]</scope>
    <source>
        <strain evidence="3">Crithidia deanei Carvalho (ATCC PRA-265)</strain>
    </source>
</reference>
<gene>
    <name evidence="2" type="ORF">ADEAN_000104800</name>
</gene>
<feature type="region of interest" description="Disordered" evidence="1">
    <location>
        <begin position="70"/>
        <end position="90"/>
    </location>
</feature>
<feature type="region of interest" description="Disordered" evidence="1">
    <location>
        <begin position="113"/>
        <end position="193"/>
    </location>
</feature>
<evidence type="ECO:0000313" key="2">
    <source>
        <dbReference type="EMBL" id="CAD2213605.1"/>
    </source>
</evidence>
<dbReference type="AlphaFoldDB" id="A0A7G2C241"/>
<proteinExistence type="predicted"/>
<dbReference type="VEuPathDB" id="TriTrypDB:ADEAN_000104800"/>
<accession>A0A7G2C241</accession>
<organism evidence="2 3">
    <name type="scientific">Angomonas deanei</name>
    <dbReference type="NCBI Taxonomy" id="59799"/>
    <lineage>
        <taxon>Eukaryota</taxon>
        <taxon>Discoba</taxon>
        <taxon>Euglenozoa</taxon>
        <taxon>Kinetoplastea</taxon>
        <taxon>Metakinetoplastina</taxon>
        <taxon>Trypanosomatida</taxon>
        <taxon>Trypanosomatidae</taxon>
        <taxon>Strigomonadinae</taxon>
        <taxon>Angomonas</taxon>
    </lineage>
</organism>
<name>A0A7G2C241_9TRYP</name>
<feature type="compositionally biased region" description="Low complexity" evidence="1">
    <location>
        <begin position="122"/>
        <end position="134"/>
    </location>
</feature>
<dbReference type="Proteomes" id="UP000515908">
    <property type="component" value="Chromosome 02"/>
</dbReference>
<keyword evidence="3" id="KW-1185">Reference proteome</keyword>
<dbReference type="EMBL" id="LR877146">
    <property type="protein sequence ID" value="CAD2213605.1"/>
    <property type="molecule type" value="Genomic_DNA"/>
</dbReference>
<protein>
    <submittedName>
        <fullName evidence="2">Uncharacterized protein</fullName>
    </submittedName>
</protein>
<feature type="compositionally biased region" description="Polar residues" evidence="1">
    <location>
        <begin position="135"/>
        <end position="152"/>
    </location>
</feature>
<evidence type="ECO:0000313" key="3">
    <source>
        <dbReference type="Proteomes" id="UP000515908"/>
    </source>
</evidence>
<sequence>MPPKGQASLVPPLHVVVVVEEVVCRKAVPGPRSIEGRNRPKVAANRWCAYTSKTKEAGKAPPQSITAADTEVDDNLSASTRRRRNRNAFYDSGMEDEDLYANMQQSLQQHYQFAPSAPPSPVRVVPPISVPTTTGILQPSTSPRDSQSNDSNDSWKRTKSLLVSRLGTNSKNSRDGDNTSKERKKTVSFIAAS</sequence>